<feature type="transmembrane region" description="Helical" evidence="7">
    <location>
        <begin position="281"/>
        <end position="303"/>
    </location>
</feature>
<dbReference type="KEGG" id="vvy:VVA0453"/>
<dbReference type="Pfam" id="PF01773">
    <property type="entry name" value="Nucleos_tra2_N"/>
    <property type="match status" value="1"/>
</dbReference>
<feature type="transmembrane region" description="Helical" evidence="7">
    <location>
        <begin position="32"/>
        <end position="53"/>
    </location>
</feature>
<evidence type="ECO:0000313" key="11">
    <source>
        <dbReference type="EMBL" id="BAC96479.1"/>
    </source>
</evidence>
<feature type="transmembrane region" description="Helical" evidence="7">
    <location>
        <begin position="412"/>
        <end position="433"/>
    </location>
</feature>
<evidence type="ECO:0000256" key="5">
    <source>
        <dbReference type="ARBA" id="ARBA00022989"/>
    </source>
</evidence>
<feature type="transmembrane region" description="Helical" evidence="7">
    <location>
        <begin position="119"/>
        <end position="142"/>
    </location>
</feature>
<organism evidence="11 12">
    <name type="scientific">Vibrio vulnificus (strain YJ016)</name>
    <dbReference type="NCBI Taxonomy" id="196600"/>
    <lineage>
        <taxon>Bacteria</taxon>
        <taxon>Pseudomonadati</taxon>
        <taxon>Pseudomonadota</taxon>
        <taxon>Gammaproteobacteria</taxon>
        <taxon>Vibrionales</taxon>
        <taxon>Vibrionaceae</taxon>
        <taxon>Vibrio</taxon>
    </lineage>
</organism>
<dbReference type="AlphaFoldDB" id="Q7MF67"/>
<dbReference type="GO" id="GO:0005337">
    <property type="term" value="F:nucleoside transmembrane transporter activity"/>
    <property type="evidence" value="ECO:0007669"/>
    <property type="project" value="InterPro"/>
</dbReference>
<evidence type="ECO:0000256" key="3">
    <source>
        <dbReference type="ARBA" id="ARBA00022475"/>
    </source>
</evidence>
<reference evidence="11 12" key="1">
    <citation type="journal article" date="2003" name="Genome Res.">
        <title>Comparative genome analysis of Vibrio vulnificus, a marine pathogen.</title>
        <authorList>
            <person name="Chen C.Y."/>
            <person name="Wu K.M."/>
            <person name="Chang Y.C."/>
            <person name="Chang C.H."/>
            <person name="Tsai H.C."/>
            <person name="Liao T.L."/>
            <person name="Liu Y.M."/>
            <person name="Chen H.J."/>
            <person name="Shen A.B."/>
            <person name="Li J.C."/>
            <person name="Su T.L."/>
            <person name="Shao C.P."/>
            <person name="Lee C.T."/>
            <person name="Hor L.I."/>
            <person name="Tsai S.F."/>
        </authorList>
    </citation>
    <scope>NUCLEOTIDE SEQUENCE [LARGE SCALE GENOMIC DNA]</scope>
    <source>
        <strain evidence="11 12">YJ016</strain>
    </source>
</reference>
<dbReference type="InterPro" id="IPR008276">
    <property type="entry name" value="C_nuclsd_transpt"/>
</dbReference>
<keyword evidence="3" id="KW-1003">Cell membrane</keyword>
<dbReference type="HOGENOM" id="CLU_016813_4_2_6"/>
<keyword evidence="7" id="KW-0813">Transport</keyword>
<proteinExistence type="inferred from homology"/>
<evidence type="ECO:0000256" key="6">
    <source>
        <dbReference type="ARBA" id="ARBA00023136"/>
    </source>
</evidence>
<evidence type="ECO:0000256" key="1">
    <source>
        <dbReference type="ARBA" id="ARBA00004651"/>
    </source>
</evidence>
<evidence type="ECO:0000256" key="4">
    <source>
        <dbReference type="ARBA" id="ARBA00022692"/>
    </source>
</evidence>
<comment type="subcellular location">
    <subcellularLocation>
        <location evidence="1">Cell membrane</location>
        <topology evidence="1">Multi-pass membrane protein</topology>
    </subcellularLocation>
</comment>
<dbReference type="PANTHER" id="PTHR10590">
    <property type="entry name" value="SODIUM/NUCLEOSIDE COTRANSPORTER"/>
    <property type="match status" value="1"/>
</dbReference>
<dbReference type="InterPro" id="IPR002668">
    <property type="entry name" value="CNT_N_dom"/>
</dbReference>
<accession>Q7MF67</accession>
<feature type="transmembrane region" description="Helical" evidence="7">
    <location>
        <begin position="309"/>
        <end position="332"/>
    </location>
</feature>
<sequence length="435" mass="45675">MSHGANRHHFIPLLLLLRFSAPLSFQILSRSLLMNILLSLLGVAALIGCAFLLSESRRSINWKTVLRALLLQVGFAALVLYFPWGQAALAGLSNAVSGLLGFADEGIAFLFGDLASSGFIFAVRVLPIIIFFSALISALYYLGIMQKVIQVIGGGIQKFLGTSKAESLVATGNIFLSQGESPLLIRPFLSSMTRSELFAVMAGGMASVAGSVLGGYAGLGVELKYLIAASFMAAPGSLLMAKIIVPERATPSDYTNIELDKSDQSNVIDALASGAMGGMKVAVAVGTMLIAFVSVIAMVNTGLENLGELFGFTGVTLQAIFGYLFSPLAWLIGIPSNEVLAAGSYIGQKIVMNEFVAFIDFVEHKALLSEHSQVIITFALCGFANIGSIAIQLGSIGVMAPERRSDVANMGLKAVAAGTLANLMSACLAGIFISL</sequence>
<protein>
    <recommendedName>
        <fullName evidence="7">Nucleoside permease</fullName>
    </recommendedName>
</protein>
<evidence type="ECO:0000256" key="7">
    <source>
        <dbReference type="RuleBase" id="RU362018"/>
    </source>
</evidence>
<feature type="transmembrane region" description="Helical" evidence="7">
    <location>
        <begin position="197"/>
        <end position="219"/>
    </location>
</feature>
<evidence type="ECO:0000313" key="12">
    <source>
        <dbReference type="Proteomes" id="UP000002675"/>
    </source>
</evidence>
<dbReference type="eggNOG" id="COG1972">
    <property type="taxonomic scope" value="Bacteria"/>
</dbReference>
<dbReference type="GO" id="GO:0015293">
    <property type="term" value="F:symporter activity"/>
    <property type="evidence" value="ECO:0007669"/>
    <property type="project" value="TreeGrafter"/>
</dbReference>
<comment type="similarity">
    <text evidence="2 7">Belongs to the concentrative nucleoside transporter (CNT) (TC 2.A.41) family.</text>
</comment>
<name>Q7MF67_VIBVY</name>
<dbReference type="InterPro" id="IPR011657">
    <property type="entry name" value="CNT_C_dom"/>
</dbReference>
<gene>
    <name evidence="11" type="ordered locus">VVA0453</name>
</gene>
<feature type="domain" description="Concentrative nucleoside transporter N-terminal" evidence="8">
    <location>
        <begin position="41"/>
        <end position="114"/>
    </location>
</feature>
<dbReference type="NCBIfam" id="TIGR00804">
    <property type="entry name" value="nupC"/>
    <property type="match status" value="1"/>
</dbReference>
<evidence type="ECO:0000259" key="9">
    <source>
        <dbReference type="Pfam" id="PF07662"/>
    </source>
</evidence>
<feature type="transmembrane region" description="Helical" evidence="7">
    <location>
        <begin position="374"/>
        <end position="400"/>
    </location>
</feature>
<feature type="transmembrane region" description="Helical" evidence="7">
    <location>
        <begin position="65"/>
        <end position="84"/>
    </location>
</feature>
<dbReference type="Pfam" id="PF07670">
    <property type="entry name" value="Gate"/>
    <property type="match status" value="1"/>
</dbReference>
<dbReference type="GO" id="GO:0005886">
    <property type="term" value="C:plasma membrane"/>
    <property type="evidence" value="ECO:0007669"/>
    <property type="project" value="UniProtKB-SubCell"/>
</dbReference>
<keyword evidence="4 7" id="KW-0812">Transmembrane</keyword>
<dbReference type="Pfam" id="PF07662">
    <property type="entry name" value="Nucleos_tra2_C"/>
    <property type="match status" value="1"/>
</dbReference>
<evidence type="ECO:0000259" key="10">
    <source>
        <dbReference type="Pfam" id="PF07670"/>
    </source>
</evidence>
<dbReference type="InterPro" id="IPR011642">
    <property type="entry name" value="Gate_dom"/>
</dbReference>
<keyword evidence="6 7" id="KW-0472">Membrane</keyword>
<dbReference type="Proteomes" id="UP000002675">
    <property type="component" value="Chromosome II"/>
</dbReference>
<feature type="domain" description="Concentrative nucleoside transporter C-terminal" evidence="9">
    <location>
        <begin position="225"/>
        <end position="430"/>
    </location>
</feature>
<keyword evidence="5 7" id="KW-1133">Transmembrane helix</keyword>
<feature type="domain" description="Nucleoside transporter/FeoB GTPase Gate" evidence="10">
    <location>
        <begin position="123"/>
        <end position="219"/>
    </location>
</feature>
<dbReference type="InterPro" id="IPR018270">
    <property type="entry name" value="C_nuclsd_transpt_met_bac"/>
</dbReference>
<dbReference type="PANTHER" id="PTHR10590:SF4">
    <property type="entry name" value="SOLUTE CARRIER FAMILY 28 MEMBER 3"/>
    <property type="match status" value="1"/>
</dbReference>
<evidence type="ECO:0000256" key="2">
    <source>
        <dbReference type="ARBA" id="ARBA00009033"/>
    </source>
</evidence>
<dbReference type="EMBL" id="BA000038">
    <property type="protein sequence ID" value="BAC96479.1"/>
    <property type="molecule type" value="Genomic_DNA"/>
</dbReference>
<evidence type="ECO:0000259" key="8">
    <source>
        <dbReference type="Pfam" id="PF01773"/>
    </source>
</evidence>